<protein>
    <recommendedName>
        <fullName evidence="7">tRNA (guanine-N(7)-)-methyltransferase</fullName>
        <ecNumber evidence="7">2.1.1.33</ecNumber>
    </recommendedName>
    <alternativeName>
        <fullName evidence="7">tRNA (guanine(46)-N(7))-methyltransferase</fullName>
    </alternativeName>
    <alternativeName>
        <fullName evidence="7">tRNA(m7G46)-methyltransferase</fullName>
    </alternativeName>
</protein>
<dbReference type="EMBL" id="JAOWRF010000104">
    <property type="protein sequence ID" value="MCV3213208.1"/>
    <property type="molecule type" value="Genomic_DNA"/>
</dbReference>
<organism evidence="8 9">
    <name type="scientific">Plectonema radiosum NIES-515</name>
    <dbReference type="NCBI Taxonomy" id="2986073"/>
    <lineage>
        <taxon>Bacteria</taxon>
        <taxon>Bacillati</taxon>
        <taxon>Cyanobacteriota</taxon>
        <taxon>Cyanophyceae</taxon>
        <taxon>Oscillatoriophycideae</taxon>
        <taxon>Oscillatoriales</taxon>
        <taxon>Microcoleaceae</taxon>
        <taxon>Plectonema</taxon>
    </lineage>
</organism>
<gene>
    <name evidence="7 8" type="primary">trmB</name>
    <name evidence="8" type="ORF">OGM63_06665</name>
</gene>
<keyword evidence="6 7" id="KW-0819">tRNA processing</keyword>
<keyword evidence="9" id="KW-1185">Reference proteome</keyword>
<reference evidence="8 9" key="1">
    <citation type="submission" date="2022-10" db="EMBL/GenBank/DDBJ databases">
        <title>Identification of biosynthetic pathway for the production of the potent trypsin inhibitor radiosumin.</title>
        <authorList>
            <person name="Fewer D.P."/>
            <person name="Delbaje E."/>
            <person name="Ouyang X."/>
            <person name="Agostino P.D."/>
            <person name="Wahlsten M."/>
            <person name="Jokela J."/>
            <person name="Permi P."/>
            <person name="Haapaniemi E."/>
            <person name="Koistinen H."/>
        </authorList>
    </citation>
    <scope>NUCLEOTIDE SEQUENCE [LARGE SCALE GENOMIC DNA]</scope>
    <source>
        <strain evidence="8 9">NIES-515</strain>
    </source>
</reference>
<feature type="binding site" evidence="7">
    <location>
        <position position="50"/>
    </location>
    <ligand>
        <name>S-adenosyl-L-methionine</name>
        <dbReference type="ChEBI" id="CHEBI:59789"/>
    </ligand>
</feature>
<comment type="catalytic activity">
    <reaction evidence="1 7">
        <text>guanosine(46) in tRNA + S-adenosyl-L-methionine = N(7)-methylguanosine(46) in tRNA + S-adenosyl-L-homocysteine</text>
        <dbReference type="Rhea" id="RHEA:42708"/>
        <dbReference type="Rhea" id="RHEA-COMP:10188"/>
        <dbReference type="Rhea" id="RHEA-COMP:10189"/>
        <dbReference type="ChEBI" id="CHEBI:57856"/>
        <dbReference type="ChEBI" id="CHEBI:59789"/>
        <dbReference type="ChEBI" id="CHEBI:74269"/>
        <dbReference type="ChEBI" id="CHEBI:74480"/>
        <dbReference type="EC" id="2.1.1.33"/>
    </reaction>
</comment>
<comment type="pathway">
    <text evidence="7">tRNA modification; N(7)-methylguanine-tRNA biosynthesis.</text>
</comment>
<comment type="function">
    <text evidence="2 7">Catalyzes the formation of N(7)-methylguanine at position 46 (m7G46) in tRNA.</text>
</comment>
<evidence type="ECO:0000256" key="4">
    <source>
        <dbReference type="ARBA" id="ARBA00022679"/>
    </source>
</evidence>
<keyword evidence="3 7" id="KW-0489">Methyltransferase</keyword>
<dbReference type="PROSITE" id="PS51625">
    <property type="entry name" value="SAM_MT_TRMB"/>
    <property type="match status" value="1"/>
</dbReference>
<comment type="caution">
    <text evidence="8">The sequence shown here is derived from an EMBL/GenBank/DDBJ whole genome shotgun (WGS) entry which is preliminary data.</text>
</comment>
<accession>A0ABT3AVQ0</accession>
<dbReference type="PANTHER" id="PTHR23417:SF21">
    <property type="entry name" value="TRNA (GUANINE-N(7)-)-METHYLTRANSFERASE"/>
    <property type="match status" value="1"/>
</dbReference>
<feature type="binding site" evidence="7">
    <location>
        <position position="128"/>
    </location>
    <ligand>
        <name>S-adenosyl-L-methionine</name>
        <dbReference type="ChEBI" id="CHEBI:59789"/>
    </ligand>
</feature>
<keyword evidence="4 7" id="KW-0808">Transferase</keyword>
<feature type="binding site" evidence="7">
    <location>
        <position position="164"/>
    </location>
    <ligand>
        <name>substrate</name>
    </ligand>
</feature>
<sequence>MSEVKGELILALRVRRVRQHVNPLANKYQTPANPVEWEKNYAQNQPLHLDIGSARGRFLLSMAQLETNWNFLGLEIREPLVIDANKLRYELGLTNVHYLFCNVNNSVSSLLSSLPNKSLQRVTIQFPDPWFKNRHAKRRVVQPELVAELANYLAPGGMVFLQSDIKFVAEEMCDRFTQHPAFVRQHDEEWLAENPLPVSTEREEYVLLRGEPVYRALFTRVRNDGDTPPLQRDL</sequence>
<evidence type="ECO:0000256" key="7">
    <source>
        <dbReference type="HAMAP-Rule" id="MF_01057"/>
    </source>
</evidence>
<feature type="binding site" evidence="7">
    <location>
        <position position="102"/>
    </location>
    <ligand>
        <name>S-adenosyl-L-methionine</name>
        <dbReference type="ChEBI" id="CHEBI:59789"/>
    </ligand>
</feature>
<evidence type="ECO:0000256" key="2">
    <source>
        <dbReference type="ARBA" id="ARBA00003015"/>
    </source>
</evidence>
<dbReference type="SUPFAM" id="SSF53335">
    <property type="entry name" value="S-adenosyl-L-methionine-dependent methyltransferases"/>
    <property type="match status" value="1"/>
</dbReference>
<keyword evidence="5 7" id="KW-0949">S-adenosyl-L-methionine</keyword>
<comment type="caution">
    <text evidence="7">Lacks conserved residue(s) required for the propagation of feature annotation.</text>
</comment>
<dbReference type="Gene3D" id="3.40.50.150">
    <property type="entry name" value="Vaccinia Virus protein VP39"/>
    <property type="match status" value="1"/>
</dbReference>
<dbReference type="InterPro" id="IPR003358">
    <property type="entry name" value="tRNA_(Gua-N-7)_MeTrfase_Trmb"/>
</dbReference>
<dbReference type="PANTHER" id="PTHR23417">
    <property type="entry name" value="3-DEOXY-D-MANNO-OCTULOSONIC-ACID TRANSFERASE/TRNA GUANINE-N 7 - -METHYLTRANSFERASE"/>
    <property type="match status" value="1"/>
</dbReference>
<dbReference type="InterPro" id="IPR055361">
    <property type="entry name" value="tRNA_methyltr_TrmB_bact"/>
</dbReference>
<dbReference type="NCBIfam" id="TIGR00091">
    <property type="entry name" value="tRNA (guanosine(46)-N7)-methyltransferase TrmB"/>
    <property type="match status" value="1"/>
</dbReference>
<dbReference type="HAMAP" id="MF_01057">
    <property type="entry name" value="tRNA_methyltr_TrmB"/>
    <property type="match status" value="1"/>
</dbReference>
<evidence type="ECO:0000256" key="1">
    <source>
        <dbReference type="ARBA" id="ARBA00000142"/>
    </source>
</evidence>
<feature type="binding site" evidence="7">
    <location>
        <position position="132"/>
    </location>
    <ligand>
        <name>substrate</name>
    </ligand>
</feature>
<dbReference type="Proteomes" id="UP001526143">
    <property type="component" value="Unassembled WGS sequence"/>
</dbReference>
<proteinExistence type="inferred from homology"/>
<feature type="binding site" evidence="7">
    <location>
        <position position="75"/>
    </location>
    <ligand>
        <name>S-adenosyl-L-methionine</name>
        <dbReference type="ChEBI" id="CHEBI:59789"/>
    </ligand>
</feature>
<dbReference type="GO" id="GO:0008176">
    <property type="term" value="F:tRNA (guanine(46)-N7)-methyltransferase activity"/>
    <property type="evidence" value="ECO:0007669"/>
    <property type="project" value="UniProtKB-EC"/>
</dbReference>
<dbReference type="RefSeq" id="WP_263744715.1">
    <property type="nucleotide sequence ID" value="NZ_JAOWRF010000104.1"/>
</dbReference>
<evidence type="ECO:0000313" key="9">
    <source>
        <dbReference type="Proteomes" id="UP001526143"/>
    </source>
</evidence>
<dbReference type="EC" id="2.1.1.33" evidence="7"/>
<dbReference type="Pfam" id="PF02390">
    <property type="entry name" value="Methyltransf_4"/>
    <property type="match status" value="1"/>
</dbReference>
<evidence type="ECO:0000256" key="3">
    <source>
        <dbReference type="ARBA" id="ARBA00022603"/>
    </source>
</evidence>
<dbReference type="InterPro" id="IPR029063">
    <property type="entry name" value="SAM-dependent_MTases_sf"/>
</dbReference>
<comment type="similarity">
    <text evidence="7">Belongs to the class I-like SAM-binding methyltransferase superfamily. TrmB family.</text>
</comment>
<evidence type="ECO:0000256" key="6">
    <source>
        <dbReference type="ARBA" id="ARBA00022694"/>
    </source>
</evidence>
<evidence type="ECO:0000313" key="8">
    <source>
        <dbReference type="EMBL" id="MCV3213208.1"/>
    </source>
</evidence>
<evidence type="ECO:0000256" key="5">
    <source>
        <dbReference type="ARBA" id="ARBA00022691"/>
    </source>
</evidence>
<name>A0ABT3AVQ0_9CYAN</name>